<name>A0ABV0RF15_9TELE</name>
<dbReference type="Pfam" id="PF12780">
    <property type="entry name" value="AAA_8"/>
    <property type="match status" value="1"/>
</dbReference>
<evidence type="ECO:0000313" key="4">
    <source>
        <dbReference type="EMBL" id="MEQ2206747.1"/>
    </source>
</evidence>
<comment type="caution">
    <text evidence="4">The sequence shown here is derived from an EMBL/GenBank/DDBJ whole genome shotgun (WGS) entry which is preliminary data.</text>
</comment>
<dbReference type="SUPFAM" id="SSF52540">
    <property type="entry name" value="P-loop containing nucleoside triphosphate hydrolases"/>
    <property type="match status" value="1"/>
</dbReference>
<proteinExistence type="inferred from homology"/>
<sequence>MLRLIPSLRTYAEPLTAAMERFTQDIQPHYIYSPREMTRWVRGIFEALRPLETLPVEGLIRIWAHEALRLFQDRLVGDDERRWTDENIDMVALKHFPNIDKEKALNRPILYSNWLSKDYIPVEQEELRDYVKARLKVFYEEELDVPLVLFNEVLDHVLRIDRIFRQPQGHLLLIGVSGAGKTTLSRFVAWMNGLSVYQIKVHRKYTGEDFDEDLRTVLRRSGCKNEKIAFIMDESNVLDSGFLERMNTLLANGEVTSLCVLNWFGDWSTEALYQVGKEFTSKMDLEKPNYKVPDYMPIVYDKLPQPPSHREAIVNGCVFVHQTLHQANNRLAKRGGHTIAITPRHYLDFINQYANLFNEKRSELEEQQMHLNVGLRKIKETVDQVMSQEIQEAVYKQQEVIKDKQLSVKQDLDQVEPAVIEAQNGNFVFKCF</sequence>
<dbReference type="Gene3D" id="1.20.920.30">
    <property type="match status" value="1"/>
</dbReference>
<organism evidence="4 5">
    <name type="scientific">Xenoophorus captivus</name>
    <dbReference type="NCBI Taxonomy" id="1517983"/>
    <lineage>
        <taxon>Eukaryota</taxon>
        <taxon>Metazoa</taxon>
        <taxon>Chordata</taxon>
        <taxon>Craniata</taxon>
        <taxon>Vertebrata</taxon>
        <taxon>Euteleostomi</taxon>
        <taxon>Actinopterygii</taxon>
        <taxon>Neopterygii</taxon>
        <taxon>Teleostei</taxon>
        <taxon>Neoteleostei</taxon>
        <taxon>Acanthomorphata</taxon>
        <taxon>Ovalentaria</taxon>
        <taxon>Atherinomorphae</taxon>
        <taxon>Cyprinodontiformes</taxon>
        <taxon>Goodeidae</taxon>
        <taxon>Xenoophorus</taxon>
    </lineage>
</organism>
<feature type="domain" description="Dynein heavy chain AAA module D4" evidence="2">
    <location>
        <begin position="146"/>
        <end position="258"/>
    </location>
</feature>
<feature type="domain" description="Dynein 2 heavy chain 1 cytoplasmic ATPase lid" evidence="3">
    <location>
        <begin position="2"/>
        <end position="81"/>
    </location>
</feature>
<gene>
    <name evidence="4" type="primary">DYNC1H1_3</name>
    <name evidence="4" type="ORF">XENOCAPTIV_002376</name>
</gene>
<accession>A0ABV0RF15</accession>
<dbReference type="PANTHER" id="PTHR46532">
    <property type="entry name" value="MALE FERTILITY FACTOR KL5"/>
    <property type="match status" value="1"/>
</dbReference>
<dbReference type="EMBL" id="JAHRIN010043248">
    <property type="protein sequence ID" value="MEQ2206747.1"/>
    <property type="molecule type" value="Genomic_DNA"/>
</dbReference>
<evidence type="ECO:0000313" key="5">
    <source>
        <dbReference type="Proteomes" id="UP001434883"/>
    </source>
</evidence>
<dbReference type="PANTHER" id="PTHR46532:SF13">
    <property type="entry name" value="CYTOPLASMIC DYNEIN 1 HEAVY CHAIN 1"/>
    <property type="match status" value="1"/>
</dbReference>
<dbReference type="InterPro" id="IPR054354">
    <property type="entry name" value="DYNC2H1-like_lid"/>
</dbReference>
<protein>
    <submittedName>
        <fullName evidence="4">Cytoplasmic dynein 1 heavy chain 1</fullName>
    </submittedName>
</protein>
<dbReference type="InterPro" id="IPR027417">
    <property type="entry name" value="P-loop_NTPase"/>
</dbReference>
<evidence type="ECO:0000256" key="1">
    <source>
        <dbReference type="ARBA" id="ARBA00008887"/>
    </source>
</evidence>
<dbReference type="Pfam" id="PF22597">
    <property type="entry name" value="DYN_lid"/>
    <property type="match status" value="1"/>
</dbReference>
<dbReference type="Gene3D" id="1.10.287.2610">
    <property type="match status" value="1"/>
</dbReference>
<keyword evidence="5" id="KW-1185">Reference proteome</keyword>
<dbReference type="InterPro" id="IPR026983">
    <property type="entry name" value="DHC"/>
</dbReference>
<evidence type="ECO:0000259" key="2">
    <source>
        <dbReference type="Pfam" id="PF12780"/>
    </source>
</evidence>
<dbReference type="Gene3D" id="3.40.50.300">
    <property type="entry name" value="P-loop containing nucleotide triphosphate hydrolases"/>
    <property type="match status" value="1"/>
</dbReference>
<dbReference type="Proteomes" id="UP001434883">
    <property type="component" value="Unassembled WGS sequence"/>
</dbReference>
<comment type="similarity">
    <text evidence="1">Belongs to the dynein heavy chain family.</text>
</comment>
<dbReference type="InterPro" id="IPR024317">
    <property type="entry name" value="Dynein_heavy_chain_D4_dom"/>
</dbReference>
<evidence type="ECO:0000259" key="3">
    <source>
        <dbReference type="Pfam" id="PF22597"/>
    </source>
</evidence>
<dbReference type="CDD" id="cd00009">
    <property type="entry name" value="AAA"/>
    <property type="match status" value="1"/>
</dbReference>
<reference evidence="4 5" key="1">
    <citation type="submission" date="2021-06" db="EMBL/GenBank/DDBJ databases">
        <authorList>
            <person name="Palmer J.M."/>
        </authorList>
    </citation>
    <scope>NUCLEOTIDE SEQUENCE [LARGE SCALE GENOMIC DNA]</scope>
    <source>
        <strain evidence="4 5">XC_2019</strain>
        <tissue evidence="4">Muscle</tissue>
    </source>
</reference>